<gene>
    <name evidence="2" type="ORF">HLI_21095</name>
</gene>
<geneLocation type="plasmid" evidence="3">
    <name>pldw-31</name>
</geneLocation>
<evidence type="ECO:0008006" key="4">
    <source>
        <dbReference type="Google" id="ProtNLM"/>
    </source>
</evidence>
<keyword evidence="2" id="KW-0614">Plasmid</keyword>
<dbReference type="Proteomes" id="UP000287756">
    <property type="component" value="Plasmid pLDW-31"/>
</dbReference>
<dbReference type="EMBL" id="CP026119">
    <property type="protein sequence ID" value="QAS54756.1"/>
    <property type="molecule type" value="Genomic_DNA"/>
</dbReference>
<dbReference type="AlphaFoldDB" id="A0A410MJA0"/>
<organism evidence="2 3">
    <name type="scientific">Halobacillus litoralis</name>
    <dbReference type="NCBI Taxonomy" id="45668"/>
    <lineage>
        <taxon>Bacteria</taxon>
        <taxon>Bacillati</taxon>
        <taxon>Bacillota</taxon>
        <taxon>Bacilli</taxon>
        <taxon>Bacillales</taxon>
        <taxon>Bacillaceae</taxon>
        <taxon>Halobacillus</taxon>
    </lineage>
</organism>
<dbReference type="RefSeq" id="WP_128526986.1">
    <property type="nucleotide sequence ID" value="NZ_CP026119.1"/>
</dbReference>
<dbReference type="OrthoDB" id="2852573at2"/>
<name>A0A410MJA0_9BACI</name>
<evidence type="ECO:0000313" key="3">
    <source>
        <dbReference type="Proteomes" id="UP000287756"/>
    </source>
</evidence>
<reference evidence="2 3" key="1">
    <citation type="submission" date="2018-01" db="EMBL/GenBank/DDBJ databases">
        <title>The whole genome sequencing and assembly of Halobacillus litoralis ERB031 strain.</title>
        <authorList>
            <person name="Lee S.-J."/>
            <person name="Park M.-K."/>
            <person name="Kim J.-Y."/>
            <person name="Lee Y.-J."/>
            <person name="Yi H."/>
            <person name="Bahn Y.-S."/>
            <person name="Kim J.F."/>
            <person name="Lee D.-W."/>
        </authorList>
    </citation>
    <scope>NUCLEOTIDE SEQUENCE [LARGE SCALE GENOMIC DNA]</scope>
    <source>
        <strain evidence="2 3">ERB 031</strain>
        <plasmid evidence="3">pldw-31</plasmid>
    </source>
</reference>
<keyword evidence="1" id="KW-0732">Signal</keyword>
<dbReference type="PROSITE" id="PS51257">
    <property type="entry name" value="PROKAR_LIPOPROTEIN"/>
    <property type="match status" value="1"/>
</dbReference>
<feature type="signal peptide" evidence="1">
    <location>
        <begin position="1"/>
        <end position="25"/>
    </location>
</feature>
<evidence type="ECO:0000313" key="2">
    <source>
        <dbReference type="EMBL" id="QAS54756.1"/>
    </source>
</evidence>
<protein>
    <recommendedName>
        <fullName evidence="4">Lipoprotein</fullName>
    </recommendedName>
</protein>
<evidence type="ECO:0000256" key="1">
    <source>
        <dbReference type="SAM" id="SignalP"/>
    </source>
</evidence>
<sequence length="158" mass="17702">MKFKFISLCLFIGVLAILTSCGDKGEEQAPGNAADLEGYQAHLNEVFSESDHLLSVYSTALDGLYTGEVSEEQFSTLLRKEVISQSNELVSLVESYNASPTIFELNQQLATFANNQHQLFLDSIDMANEERMNKTTLRDNLIKIKDEQASFINAWKVL</sequence>
<accession>A0A410MJA0</accession>
<feature type="chain" id="PRO_5039400361" description="Lipoprotein" evidence="1">
    <location>
        <begin position="26"/>
        <end position="158"/>
    </location>
</feature>
<proteinExistence type="predicted"/>
<dbReference type="KEGG" id="hli:HLI_21095"/>